<proteinExistence type="predicted"/>
<name>A0A0E0ASW8_9ORYZ</name>
<organism evidence="2">
    <name type="scientific">Oryza glumipatula</name>
    <dbReference type="NCBI Taxonomy" id="40148"/>
    <lineage>
        <taxon>Eukaryota</taxon>
        <taxon>Viridiplantae</taxon>
        <taxon>Streptophyta</taxon>
        <taxon>Embryophyta</taxon>
        <taxon>Tracheophyta</taxon>
        <taxon>Spermatophyta</taxon>
        <taxon>Magnoliopsida</taxon>
        <taxon>Liliopsida</taxon>
        <taxon>Poales</taxon>
        <taxon>Poaceae</taxon>
        <taxon>BOP clade</taxon>
        <taxon>Oryzoideae</taxon>
        <taxon>Oryzeae</taxon>
        <taxon>Oryzinae</taxon>
        <taxon>Oryza</taxon>
    </lineage>
</organism>
<accession>A0A0E0ASW8</accession>
<dbReference type="AlphaFoldDB" id="A0A0E0ASW8"/>
<dbReference type="HOGENOM" id="CLU_2267987_0_0_1"/>
<feature type="region of interest" description="Disordered" evidence="1">
    <location>
        <begin position="1"/>
        <end position="36"/>
    </location>
</feature>
<reference evidence="2" key="1">
    <citation type="submission" date="2015-04" db="UniProtKB">
        <authorList>
            <consortium name="EnsemblPlants"/>
        </authorList>
    </citation>
    <scope>IDENTIFICATION</scope>
</reference>
<dbReference type="Proteomes" id="UP000026961">
    <property type="component" value="Chromosome 8"/>
</dbReference>
<evidence type="ECO:0000313" key="3">
    <source>
        <dbReference type="Proteomes" id="UP000026961"/>
    </source>
</evidence>
<dbReference type="EnsemblPlants" id="OGLUM08G08490.1">
    <property type="protein sequence ID" value="OGLUM08G08490.1"/>
    <property type="gene ID" value="OGLUM08G08490"/>
</dbReference>
<feature type="compositionally biased region" description="Polar residues" evidence="1">
    <location>
        <begin position="14"/>
        <end position="30"/>
    </location>
</feature>
<evidence type="ECO:0000313" key="2">
    <source>
        <dbReference type="EnsemblPlants" id="OGLUM08G08490.2"/>
    </source>
</evidence>
<dbReference type="EnsemblPlants" id="OGLUM08G08490.2">
    <property type="protein sequence ID" value="OGLUM08G08490.2"/>
    <property type="gene ID" value="OGLUM08G08490"/>
</dbReference>
<dbReference type="Gramene" id="OGLUM08G08490.2">
    <property type="protein sequence ID" value="OGLUM08G08490.2"/>
    <property type="gene ID" value="OGLUM08G08490"/>
</dbReference>
<feature type="compositionally biased region" description="Basic residues" evidence="1">
    <location>
        <begin position="1"/>
        <end position="10"/>
    </location>
</feature>
<reference evidence="2" key="2">
    <citation type="submission" date="2018-05" db="EMBL/GenBank/DDBJ databases">
        <title>OgluRS3 (Oryza glumaepatula Reference Sequence Version 3).</title>
        <authorList>
            <person name="Zhang J."/>
            <person name="Kudrna D."/>
            <person name="Lee S."/>
            <person name="Talag J."/>
            <person name="Welchert J."/>
            <person name="Wing R.A."/>
        </authorList>
    </citation>
    <scope>NUCLEOTIDE SEQUENCE [LARGE SCALE GENOMIC DNA]</scope>
</reference>
<protein>
    <submittedName>
        <fullName evidence="2">Uncharacterized protein</fullName>
    </submittedName>
</protein>
<evidence type="ECO:0000256" key="1">
    <source>
        <dbReference type="SAM" id="MobiDB-lite"/>
    </source>
</evidence>
<keyword evidence="3" id="KW-1185">Reference proteome</keyword>
<sequence>MPPKPRRRAARLTSPLSRTSPRRLLNSSPPAGTLLRLQPLPSEPWIRRRPDFHLHPPACDVSGFDWKFPSRGLKEEIAHNKDGICNPNLPRSTSSRQALSLCT</sequence>
<dbReference type="Gramene" id="OGLUM08G08490.1">
    <property type="protein sequence ID" value="OGLUM08G08490.1"/>
    <property type="gene ID" value="OGLUM08G08490"/>
</dbReference>